<dbReference type="InterPro" id="IPR001387">
    <property type="entry name" value="Cro/C1-type_HTH"/>
</dbReference>
<dbReference type="InterPro" id="IPR010982">
    <property type="entry name" value="Lambda_DNA-bd_dom_sf"/>
</dbReference>
<comment type="caution">
    <text evidence="2">The sequence shown here is derived from an EMBL/GenBank/DDBJ whole genome shotgun (WGS) entry which is preliminary data.</text>
</comment>
<evidence type="ECO:0000313" key="2">
    <source>
        <dbReference type="EMBL" id="GAI48479.1"/>
    </source>
</evidence>
<dbReference type="SUPFAM" id="SSF47413">
    <property type="entry name" value="lambda repressor-like DNA-binding domains"/>
    <property type="match status" value="1"/>
</dbReference>
<dbReference type="Gene3D" id="1.10.260.40">
    <property type="entry name" value="lambda repressor-like DNA-binding domains"/>
    <property type="match status" value="1"/>
</dbReference>
<dbReference type="AlphaFoldDB" id="X1QYX2"/>
<feature type="domain" description="HTH cro/C1-type" evidence="1">
    <location>
        <begin position="9"/>
        <end position="63"/>
    </location>
</feature>
<proteinExistence type="predicted"/>
<accession>X1QYX2</accession>
<dbReference type="PROSITE" id="PS50943">
    <property type="entry name" value="HTH_CROC1"/>
    <property type="match status" value="1"/>
</dbReference>
<reference evidence="2" key="1">
    <citation type="journal article" date="2014" name="Front. Microbiol.">
        <title>High frequency of phylogenetically diverse reductive dehalogenase-homologous genes in deep subseafloor sedimentary metagenomes.</title>
        <authorList>
            <person name="Kawai M."/>
            <person name="Futagami T."/>
            <person name="Toyoda A."/>
            <person name="Takaki Y."/>
            <person name="Nishi S."/>
            <person name="Hori S."/>
            <person name="Arai W."/>
            <person name="Tsubouchi T."/>
            <person name="Morono Y."/>
            <person name="Uchiyama I."/>
            <person name="Ito T."/>
            <person name="Fujiyama A."/>
            <person name="Inagaki F."/>
            <person name="Takami H."/>
        </authorList>
    </citation>
    <scope>NUCLEOTIDE SEQUENCE</scope>
    <source>
        <strain evidence="2">Expedition CK06-06</strain>
    </source>
</reference>
<dbReference type="SMART" id="SM00530">
    <property type="entry name" value="HTH_XRE"/>
    <property type="match status" value="1"/>
</dbReference>
<dbReference type="Pfam" id="PF13560">
    <property type="entry name" value="HTH_31"/>
    <property type="match status" value="1"/>
</dbReference>
<sequence length="69" mass="7654">MTNNLGRALQERRKARGLTLQQVSMLTGVSAAHIGRIERGNRFPSGRILRKLAHPLGFTEVELLKLAGF</sequence>
<dbReference type="EMBL" id="BARV01037198">
    <property type="protein sequence ID" value="GAI48479.1"/>
    <property type="molecule type" value="Genomic_DNA"/>
</dbReference>
<gene>
    <name evidence="2" type="ORF">S06H3_57613</name>
</gene>
<dbReference type="CDD" id="cd00093">
    <property type="entry name" value="HTH_XRE"/>
    <property type="match status" value="1"/>
</dbReference>
<dbReference type="GO" id="GO:0003677">
    <property type="term" value="F:DNA binding"/>
    <property type="evidence" value="ECO:0007669"/>
    <property type="project" value="InterPro"/>
</dbReference>
<protein>
    <recommendedName>
        <fullName evidence="1">HTH cro/C1-type domain-containing protein</fullName>
    </recommendedName>
</protein>
<feature type="non-terminal residue" evidence="2">
    <location>
        <position position="69"/>
    </location>
</feature>
<organism evidence="2">
    <name type="scientific">marine sediment metagenome</name>
    <dbReference type="NCBI Taxonomy" id="412755"/>
    <lineage>
        <taxon>unclassified sequences</taxon>
        <taxon>metagenomes</taxon>
        <taxon>ecological metagenomes</taxon>
    </lineage>
</organism>
<name>X1QYX2_9ZZZZ</name>
<evidence type="ECO:0000259" key="1">
    <source>
        <dbReference type="PROSITE" id="PS50943"/>
    </source>
</evidence>